<evidence type="ECO:0000313" key="11">
    <source>
        <dbReference type="Proteomes" id="UP000434850"/>
    </source>
</evidence>
<dbReference type="InterPro" id="IPR006102">
    <property type="entry name" value="Ig-like_GH2"/>
</dbReference>
<dbReference type="SUPFAM" id="SSF49303">
    <property type="entry name" value="beta-Galactosidase/glucuronidase domain"/>
    <property type="match status" value="1"/>
</dbReference>
<evidence type="ECO:0000259" key="7">
    <source>
        <dbReference type="Pfam" id="PF11721"/>
    </source>
</evidence>
<dbReference type="InterPro" id="IPR051913">
    <property type="entry name" value="GH2_Domain-Containing"/>
</dbReference>
<dbReference type="Gene3D" id="2.60.40.10">
    <property type="entry name" value="Immunoglobulins"/>
    <property type="match status" value="2"/>
</dbReference>
<dbReference type="Gene3D" id="2.60.120.430">
    <property type="entry name" value="Galactose-binding lectin"/>
    <property type="match status" value="1"/>
</dbReference>
<name>A0A6I4I7N5_9SPHI</name>
<dbReference type="Pfam" id="PF16355">
    <property type="entry name" value="DUF4982"/>
    <property type="match status" value="1"/>
</dbReference>
<dbReference type="SUPFAM" id="SSF51445">
    <property type="entry name" value="(Trans)glycosidases"/>
    <property type="match status" value="1"/>
</dbReference>
<comment type="caution">
    <text evidence="10">The sequence shown here is derived from an EMBL/GenBank/DDBJ whole genome shotgun (WGS) entry which is preliminary data.</text>
</comment>
<dbReference type="GO" id="GO:0005975">
    <property type="term" value="P:carbohydrate metabolic process"/>
    <property type="evidence" value="ECO:0007669"/>
    <property type="project" value="InterPro"/>
</dbReference>
<dbReference type="EMBL" id="WQLA01000001">
    <property type="protein sequence ID" value="MVN90078.1"/>
    <property type="molecule type" value="Genomic_DNA"/>
</dbReference>
<dbReference type="InterPro" id="IPR036156">
    <property type="entry name" value="Beta-gal/glucu_dom_sf"/>
</dbReference>
<dbReference type="Gene3D" id="2.60.120.260">
    <property type="entry name" value="Galactose-binding domain-like"/>
    <property type="match status" value="1"/>
</dbReference>
<evidence type="ECO:0000256" key="2">
    <source>
        <dbReference type="ARBA" id="ARBA00022801"/>
    </source>
</evidence>
<dbReference type="Proteomes" id="UP000434850">
    <property type="component" value="Unassembled WGS sequence"/>
</dbReference>
<feature type="region of interest" description="Disordered" evidence="4">
    <location>
        <begin position="704"/>
        <end position="725"/>
    </location>
</feature>
<comment type="similarity">
    <text evidence="1">Belongs to the glycosyl hydrolase 2 family.</text>
</comment>
<dbReference type="InterPro" id="IPR054593">
    <property type="entry name" value="Beta-mannosidase-like_N2"/>
</dbReference>
<evidence type="ECO:0000259" key="6">
    <source>
        <dbReference type="Pfam" id="PF02836"/>
    </source>
</evidence>
<dbReference type="Pfam" id="PF02836">
    <property type="entry name" value="Glyco_hydro_2_C"/>
    <property type="match status" value="1"/>
</dbReference>
<feature type="domain" description="Glycoside hydrolase family 2 catalytic" evidence="6">
    <location>
        <begin position="313"/>
        <end position="448"/>
    </location>
</feature>
<dbReference type="SUPFAM" id="SSF49785">
    <property type="entry name" value="Galactose-binding domain-like"/>
    <property type="match status" value="2"/>
</dbReference>
<evidence type="ECO:0000259" key="9">
    <source>
        <dbReference type="Pfam" id="PF22666"/>
    </source>
</evidence>
<dbReference type="PRINTS" id="PR00132">
    <property type="entry name" value="GLHYDRLASE2"/>
</dbReference>
<keyword evidence="3" id="KW-0326">Glycosidase</keyword>
<dbReference type="InterPro" id="IPR008979">
    <property type="entry name" value="Galactose-bd-like_sf"/>
</dbReference>
<evidence type="ECO:0000256" key="3">
    <source>
        <dbReference type="ARBA" id="ARBA00023295"/>
    </source>
</evidence>
<dbReference type="InterPro" id="IPR021720">
    <property type="entry name" value="Malectin_dom"/>
</dbReference>
<evidence type="ECO:0000259" key="8">
    <source>
        <dbReference type="Pfam" id="PF16355"/>
    </source>
</evidence>
<evidence type="ECO:0000313" key="10">
    <source>
        <dbReference type="EMBL" id="MVN90078.1"/>
    </source>
</evidence>
<dbReference type="AlphaFoldDB" id="A0A6I4I7N5"/>
<accession>A0A6I4I7N5</accession>
<dbReference type="InterPro" id="IPR006101">
    <property type="entry name" value="Glyco_hydro_2"/>
</dbReference>
<dbReference type="InterPro" id="IPR032311">
    <property type="entry name" value="DUF4982"/>
</dbReference>
<evidence type="ECO:0000259" key="5">
    <source>
        <dbReference type="Pfam" id="PF00703"/>
    </source>
</evidence>
<dbReference type="InterPro" id="IPR017853">
    <property type="entry name" value="GH"/>
</dbReference>
<keyword evidence="2" id="KW-0378">Hydrolase</keyword>
<dbReference type="PANTHER" id="PTHR42732">
    <property type="entry name" value="BETA-GALACTOSIDASE"/>
    <property type="match status" value="1"/>
</dbReference>
<dbReference type="Pfam" id="PF11721">
    <property type="entry name" value="Malectin"/>
    <property type="match status" value="1"/>
</dbReference>
<evidence type="ECO:0000256" key="4">
    <source>
        <dbReference type="SAM" id="MobiDB-lite"/>
    </source>
</evidence>
<dbReference type="PANTHER" id="PTHR42732:SF1">
    <property type="entry name" value="BETA-MANNOSIDASE"/>
    <property type="match status" value="1"/>
</dbReference>
<dbReference type="InterPro" id="IPR013783">
    <property type="entry name" value="Ig-like_fold"/>
</dbReference>
<dbReference type="Gene3D" id="3.20.20.80">
    <property type="entry name" value="Glycosidases"/>
    <property type="match status" value="1"/>
</dbReference>
<reference evidence="10 11" key="1">
    <citation type="submission" date="2019-12" db="EMBL/GenBank/DDBJ databases">
        <title>Mucilaginibacter sp. HME9299 genome sequencing and assembly.</title>
        <authorList>
            <person name="Kang H."/>
            <person name="Kim H."/>
            <person name="Joh K."/>
        </authorList>
    </citation>
    <scope>NUCLEOTIDE SEQUENCE [LARGE SCALE GENOMIC DNA]</scope>
    <source>
        <strain evidence="10 11">HME9299</strain>
    </source>
</reference>
<dbReference type="Pfam" id="PF00703">
    <property type="entry name" value="Glyco_hydro_2"/>
    <property type="match status" value="1"/>
</dbReference>
<keyword evidence="11" id="KW-1185">Reference proteome</keyword>
<feature type="domain" description="Malectin" evidence="7">
    <location>
        <begin position="731"/>
        <end position="896"/>
    </location>
</feature>
<dbReference type="GO" id="GO:0004553">
    <property type="term" value="F:hydrolase activity, hydrolyzing O-glycosyl compounds"/>
    <property type="evidence" value="ECO:0007669"/>
    <property type="project" value="InterPro"/>
</dbReference>
<proteinExistence type="inferred from homology"/>
<feature type="compositionally biased region" description="Polar residues" evidence="4">
    <location>
        <begin position="706"/>
        <end position="725"/>
    </location>
</feature>
<feature type="domain" description="Glycoside hydrolase family 2 immunoglobulin-like beta-sandwich" evidence="5">
    <location>
        <begin position="200"/>
        <end position="302"/>
    </location>
</feature>
<feature type="domain" description="DUF4982" evidence="8">
    <location>
        <begin position="618"/>
        <end position="679"/>
    </location>
</feature>
<dbReference type="Pfam" id="PF22666">
    <property type="entry name" value="Glyco_hydro_2_N2"/>
    <property type="match status" value="1"/>
</dbReference>
<sequence>MLLIVILVNNSSAQTNPRQDILLNSGWQTVAHDTQANAYNGFEQSNYKTTNWQAVTVPHNWDGYEGYRRLKHGNRHGYAWYRKTFTAKQLKAGQRYFLWFEGVSSYATVYLNGKKVGYHAGGRTSFTLDVTNAIKLNQPNLLAVKADHPANIQNLPWVCGGCSDEVGFSEGSQPMGIFRPVHLIATNPVRIQPFGVYVWNDTTVTERSATLHLETELKNYGSKLASVQIINRLTDAAGKQVALAQSTLNLSSTKEQTLKQDFKDIKNVRLWSDKDPYLYTLHTQIIQNGKVIDELQTPYGIRWIKWGMGVNGDNRFYINGKPVFINGMGEYEHLMGKSHAFSNEEIKARVMQLNASGFNGFRDAHQPHNLEYQKYWDKQGTIWWPQFSAHIWYDTHEFKENYKALIVEWIKERRNSPSAMLWGLENESKLPEAFARECTELIRSLDHTASSQRKVTTCNGGKGTDWDVPQNWTGTYGGSPLTYGEDLKRQVLVGEYGAWRSLELHTEGPFNASGPLSEDRMAQMMETKVRLADSVKNEVAGHYHWIFYSHENPGRIQGGEGLRELDRVGPINYKGLFTPWGQPLDVFYMFRSNYAPKNKQPMVYIVSHTWPNRWLKPGKKDSISVYSNCDEVELFNDVKTVSLGKHKRGKTGTHFQWDGANIQYNVLYAVGYVNGKVVAEDYIVLNHLPKAPQLSQLSAVGRQMPGNVSKTTGNQPPASDLTKPSSSQKYLYRVNCGGAEYKDSHGNIWLADKHLSNPQSWGSTSWTDDFKGMPDFFASQQRTFDLIKGTNDGTLFQTFRYGMDKLKYDFPLPDGKYQVELYFNEPWYGIGGGIDCKGWRLFDVALNGKTVINNLDIWKEAGVNHALKKTLTAQVSGGKLTISFPNVAAGEAIISAIAISTANQQVKVPQYSTLGLITNLKVPANWSAKSWLDLGDRLYADNANVIVNELPSTLFGAEWLQTSANSGSAIFSMSEDGSVYVGINATAGNRPEWLKGYEVSGLKIQTDASNGATLNLYRKAYKKGETVNLGANVGTQMYTVAVLPNVTLAPATDLRKTITYRADDALAQGNGAVKDTLSGRKVIRFTQPVGGTATFAITPGVGDVYALRIKYYNFTDRPLTGKMTLLAEDGTVMKEEDVTFGVVKKGKSGTHATTTGTSINAGNYRVVITGVDAKDLNLSGVEMQ</sequence>
<organism evidence="10 11">
    <name type="scientific">Mucilaginibacter aquatilis</name>
    <dbReference type="NCBI Taxonomy" id="1517760"/>
    <lineage>
        <taxon>Bacteria</taxon>
        <taxon>Pseudomonadati</taxon>
        <taxon>Bacteroidota</taxon>
        <taxon>Sphingobacteriia</taxon>
        <taxon>Sphingobacteriales</taxon>
        <taxon>Sphingobacteriaceae</taxon>
        <taxon>Mucilaginibacter</taxon>
    </lineage>
</organism>
<protein>
    <submittedName>
        <fullName evidence="10">DUF4982 domain-containing protein</fullName>
    </submittedName>
</protein>
<feature type="domain" description="Beta-mannosidase-like galactose-binding" evidence="9">
    <location>
        <begin position="80"/>
        <end position="151"/>
    </location>
</feature>
<gene>
    <name evidence="10" type="ORF">GO816_02970</name>
</gene>
<dbReference type="InterPro" id="IPR006103">
    <property type="entry name" value="Glyco_hydro_2_cat"/>
</dbReference>
<evidence type="ECO:0000256" key="1">
    <source>
        <dbReference type="ARBA" id="ARBA00007401"/>
    </source>
</evidence>
<dbReference type="OrthoDB" id="9801077at2"/>